<dbReference type="RefSeq" id="WP_099614139.1">
    <property type="nucleotide sequence ID" value="NZ_KZ319369.1"/>
</dbReference>
<dbReference type="SUPFAM" id="SSF52540">
    <property type="entry name" value="P-loop containing nucleoside triphosphate hydrolases"/>
    <property type="match status" value="1"/>
</dbReference>
<dbReference type="GO" id="GO:0042781">
    <property type="term" value="F:3'-tRNA processing endoribonuclease activity"/>
    <property type="evidence" value="ECO:0007669"/>
    <property type="project" value="TreeGrafter"/>
</dbReference>
<evidence type="ECO:0000313" key="3">
    <source>
        <dbReference type="EMBL" id="PHQ15565.1"/>
    </source>
</evidence>
<evidence type="ECO:0008006" key="5">
    <source>
        <dbReference type="Google" id="ProtNLM"/>
    </source>
</evidence>
<evidence type="ECO:0000259" key="2">
    <source>
        <dbReference type="Pfam" id="PF16575"/>
    </source>
</evidence>
<gene>
    <name evidence="3" type="ORF">CLH61_07815</name>
</gene>
<keyword evidence="4" id="KW-1185">Reference proteome</keyword>
<organism evidence="3 4">
    <name type="scientific">Marinobacter profundi</name>
    <dbReference type="NCBI Taxonomy" id="2666256"/>
    <lineage>
        <taxon>Bacteria</taxon>
        <taxon>Pseudomonadati</taxon>
        <taxon>Pseudomonadota</taxon>
        <taxon>Gammaproteobacteria</taxon>
        <taxon>Pseudomonadales</taxon>
        <taxon>Marinobacteraceae</taxon>
        <taxon>Marinobacter</taxon>
    </lineage>
</organism>
<dbReference type="InterPro" id="IPR025662">
    <property type="entry name" value="Sigma_54_int_dom_ATP-bd_1"/>
</dbReference>
<feature type="domain" description="Clp1 P-loop" evidence="2">
    <location>
        <begin position="47"/>
        <end position="94"/>
    </location>
</feature>
<dbReference type="InterPro" id="IPR027417">
    <property type="entry name" value="P-loop_NTPase"/>
</dbReference>
<name>A0A2G1UM94_9GAMM</name>
<sequence>MNSEDMPEAVEMERLTHLAGDPDSAGTAWPQLIAELAEGHTRVIVVGESGAGKTTLIRTLVTALSDRGQTGYCLNCDPGLPGFGVPGTVSLGRFDGHQWHVLATEPLCSLDAGRFRLPLLLAVTRLLTRAPPGPLFLDSPGVVRGVGGAELIPALVTTSGAGLCLLLCPEDKPFPLAGELAALPLRLIRLTPSAHAHTLARPERVRLRNQLWQAHMAHSSQLELATDGLALLGTPPSLDNPAAWQGRQVALLCNGEFKTLACISGAAPHLLQLQVAAPPGPVNQLLVRDAAIRDGQLRTLRKPPALPDKAPRATEVRVELGTLTSVAREPQVAIRIGQVVATLVNGVTGDPLMQLRMLHQPRSLLFDLGDAGRMPLRAAHQVSDVFITHAHADHIGGFVWFMRSRIGHFPPCRLYGPPGLHRHILGMVNGILWDRVEDRGPCFEIHEWYGEHLRRWRIVAGIAGAEPLEDLPLREGVIRREPGFVMRATQLDHRVPVLAYSYEPRFQLHVRRDGLAALGLAPGPWLQELKQAWLNDELDRTLAPDGRTRFTVAELASQLLLEEPGEQVVYATDFRDSPENIDRLCRLARGAHTLFCESSFLCEDKDQAVRTQHLTTEACARIANLADVRQLIAFHFSHRYDRQRERVYQELCQYTDRVVIPDGHRHGVSNR</sequence>
<dbReference type="PANTHER" id="PTHR46018">
    <property type="entry name" value="ZINC PHOSPHODIESTERASE ELAC PROTEIN 1"/>
    <property type="match status" value="1"/>
</dbReference>
<dbReference type="Proteomes" id="UP000231409">
    <property type="component" value="Unassembled WGS sequence"/>
</dbReference>
<dbReference type="InterPro" id="IPR032319">
    <property type="entry name" value="CLP1_P"/>
</dbReference>
<protein>
    <recommendedName>
        <fullName evidence="5">MBL fold metallo-hydrolase</fullName>
    </recommendedName>
</protein>
<dbReference type="Pfam" id="PF16575">
    <property type="entry name" value="CLP1_P"/>
    <property type="match status" value="1"/>
</dbReference>
<proteinExistence type="predicted"/>
<dbReference type="PROSITE" id="PS00675">
    <property type="entry name" value="SIGMA54_INTERACT_1"/>
    <property type="match status" value="1"/>
</dbReference>
<evidence type="ECO:0000313" key="4">
    <source>
        <dbReference type="Proteomes" id="UP000231409"/>
    </source>
</evidence>
<dbReference type="Pfam" id="PF00753">
    <property type="entry name" value="Lactamase_B"/>
    <property type="match status" value="1"/>
</dbReference>
<comment type="caution">
    <text evidence="3">The sequence shown here is derived from an EMBL/GenBank/DDBJ whole genome shotgun (WGS) entry which is preliminary data.</text>
</comment>
<dbReference type="InterPro" id="IPR001279">
    <property type="entry name" value="Metallo-B-lactamas"/>
</dbReference>
<dbReference type="AlphaFoldDB" id="A0A2G1UM94"/>
<dbReference type="Gene3D" id="3.60.15.10">
    <property type="entry name" value="Ribonuclease Z/Hydroxyacylglutathione hydrolase-like"/>
    <property type="match status" value="1"/>
</dbReference>
<dbReference type="PANTHER" id="PTHR46018:SF2">
    <property type="entry name" value="ZINC PHOSPHODIESTERASE ELAC PROTEIN 1"/>
    <property type="match status" value="1"/>
</dbReference>
<evidence type="ECO:0000259" key="1">
    <source>
        <dbReference type="Pfam" id="PF00753"/>
    </source>
</evidence>
<dbReference type="EMBL" id="NTFH01000006">
    <property type="protein sequence ID" value="PHQ15565.1"/>
    <property type="molecule type" value="Genomic_DNA"/>
</dbReference>
<dbReference type="SUPFAM" id="SSF56281">
    <property type="entry name" value="Metallo-hydrolase/oxidoreductase"/>
    <property type="match status" value="1"/>
</dbReference>
<feature type="domain" description="Metallo-beta-lactamase" evidence="1">
    <location>
        <begin position="381"/>
        <end position="405"/>
    </location>
</feature>
<accession>A0A2G1UM94</accession>
<dbReference type="InterPro" id="IPR036866">
    <property type="entry name" value="RibonucZ/Hydroxyglut_hydro"/>
</dbReference>
<reference evidence="3 4" key="1">
    <citation type="submission" date="2017-09" db="EMBL/GenBank/DDBJ databases">
        <title>The draft genome sequences of Marinobacter sp. PWS21.</title>
        <authorList>
            <person name="Cao J."/>
        </authorList>
    </citation>
    <scope>NUCLEOTIDE SEQUENCE [LARGE SCALE GENOMIC DNA]</scope>
    <source>
        <strain evidence="3 4">PWS21</strain>
    </source>
</reference>
<dbReference type="Gene3D" id="3.40.50.300">
    <property type="entry name" value="P-loop containing nucleotide triphosphate hydrolases"/>
    <property type="match status" value="1"/>
</dbReference>